<feature type="transmembrane region" description="Helical" evidence="1">
    <location>
        <begin position="436"/>
        <end position="456"/>
    </location>
</feature>
<dbReference type="EMBL" id="QHHQ01000003">
    <property type="protein sequence ID" value="RAI00706.1"/>
    <property type="molecule type" value="Genomic_DNA"/>
</dbReference>
<dbReference type="PANTHER" id="PTHR35342">
    <property type="entry name" value="TRICARBOXYLIC TRANSPORT PROTEIN"/>
    <property type="match status" value="1"/>
</dbReference>
<feature type="transmembrane region" description="Helical" evidence="1">
    <location>
        <begin position="313"/>
        <end position="337"/>
    </location>
</feature>
<feature type="transmembrane region" description="Helical" evidence="1">
    <location>
        <begin position="256"/>
        <end position="278"/>
    </location>
</feature>
<dbReference type="AlphaFoldDB" id="A0A8B2NM10"/>
<dbReference type="RefSeq" id="WP_111346889.1">
    <property type="nucleotide sequence ID" value="NZ_QHHQ01000003.1"/>
</dbReference>
<evidence type="ECO:0000259" key="2">
    <source>
        <dbReference type="Pfam" id="PF01970"/>
    </source>
</evidence>
<feature type="transmembrane region" description="Helical" evidence="1">
    <location>
        <begin position="50"/>
        <end position="70"/>
    </location>
</feature>
<feature type="domain" description="DUF112" evidence="2">
    <location>
        <begin position="17"/>
        <end position="437"/>
    </location>
</feature>
<organism evidence="3 4">
    <name type="scientific">Acuticoccus sediminis</name>
    <dbReference type="NCBI Taxonomy" id="2184697"/>
    <lineage>
        <taxon>Bacteria</taxon>
        <taxon>Pseudomonadati</taxon>
        <taxon>Pseudomonadota</taxon>
        <taxon>Alphaproteobacteria</taxon>
        <taxon>Hyphomicrobiales</taxon>
        <taxon>Amorphaceae</taxon>
        <taxon>Acuticoccus</taxon>
    </lineage>
</organism>
<evidence type="ECO:0000313" key="4">
    <source>
        <dbReference type="Proteomes" id="UP000249590"/>
    </source>
</evidence>
<feature type="transmembrane region" description="Helical" evidence="1">
    <location>
        <begin position="144"/>
        <end position="160"/>
    </location>
</feature>
<dbReference type="InterPro" id="IPR002823">
    <property type="entry name" value="DUF112_TM"/>
</dbReference>
<protein>
    <submittedName>
        <fullName evidence="3">C4-dicarboxylate ABC transporter permease</fullName>
    </submittedName>
</protein>
<keyword evidence="4" id="KW-1185">Reference proteome</keyword>
<reference evidence="3 4" key="1">
    <citation type="submission" date="2018-05" db="EMBL/GenBank/DDBJ databases">
        <title>Acuticoccus sediminis sp. nov., isolated from deep-sea sediment of Indian Ocean.</title>
        <authorList>
            <person name="Liu X."/>
            <person name="Lai Q."/>
            <person name="Du Y."/>
            <person name="Sun F."/>
            <person name="Zhang X."/>
            <person name="Wang S."/>
            <person name="Shao Z."/>
        </authorList>
    </citation>
    <scope>NUCLEOTIDE SEQUENCE [LARGE SCALE GENOMIC DNA]</scope>
    <source>
        <strain evidence="3 4">PTG4-2</strain>
    </source>
</reference>
<comment type="caution">
    <text evidence="3">The sequence shown here is derived from an EMBL/GenBank/DDBJ whole genome shotgun (WGS) entry which is preliminary data.</text>
</comment>
<keyword evidence="1" id="KW-0472">Membrane</keyword>
<dbReference type="Pfam" id="PF01970">
    <property type="entry name" value="TctA"/>
    <property type="match status" value="1"/>
</dbReference>
<evidence type="ECO:0000313" key="3">
    <source>
        <dbReference type="EMBL" id="RAI00706.1"/>
    </source>
</evidence>
<evidence type="ECO:0000256" key="1">
    <source>
        <dbReference type="SAM" id="Phobius"/>
    </source>
</evidence>
<feature type="transmembrane region" description="Helical" evidence="1">
    <location>
        <begin position="7"/>
        <end position="30"/>
    </location>
</feature>
<name>A0A8B2NM10_9HYPH</name>
<dbReference type="OrthoDB" id="9791872at2"/>
<feature type="transmembrane region" description="Helical" evidence="1">
    <location>
        <begin position="197"/>
        <end position="221"/>
    </location>
</feature>
<feature type="transmembrane region" description="Helical" evidence="1">
    <location>
        <begin position="106"/>
        <end position="132"/>
    </location>
</feature>
<gene>
    <name evidence="3" type="ORF">DLJ53_15770</name>
</gene>
<feature type="transmembrane region" description="Helical" evidence="1">
    <location>
        <begin position="353"/>
        <end position="373"/>
    </location>
</feature>
<accession>A0A8B2NM10</accession>
<dbReference type="Proteomes" id="UP000249590">
    <property type="component" value="Unassembled WGS sequence"/>
</dbReference>
<feature type="transmembrane region" description="Helical" evidence="1">
    <location>
        <begin position="468"/>
        <end position="489"/>
    </location>
</feature>
<feature type="transmembrane region" description="Helical" evidence="1">
    <location>
        <begin position="167"/>
        <end position="185"/>
    </location>
</feature>
<keyword evidence="1" id="KW-1133">Transmembrane helix</keyword>
<dbReference type="PANTHER" id="PTHR35342:SF5">
    <property type="entry name" value="TRICARBOXYLIC TRANSPORT PROTEIN"/>
    <property type="match status" value="1"/>
</dbReference>
<keyword evidence="1" id="KW-0812">Transmembrane</keyword>
<sequence>MGDLSTAFLLVFDPYVLLVIAASAAFGLFVGSIPGLTATMATALLVPVTFFMDPVPAIAAIVTATAMAIFSGDIPGCLLRIPGTPASAAYADEAFAMTRKGQAERALGTSLVFSAMGGLFGTTVLVLAAPALAEFALSFSSFEYFWLVCLGLSCAVFISPASPMKGLISLFIGLLIATIGIDNPAGQPRFTFGDYELLTGVPFIPAMIGLFAVSEVMRAVVSRAPPLKPGSEALTGVLRGQGANIRRYWKQGLRGSILGTAIGALPGAGADIAAWISYAVSKRFSRTPEKFGTGHEEGLAEAGASNNGALSGAWIPALVFGIPGDSITAVVIGVLYVKGMNPGPTIFIHKPELIHAVFIVFFLANLILLPFGWMAIKLSKQALRVPQQILMPLILMFCVVGAFAITNSMYGVVVALCLGVLGFFMEENGFPVAPAILGLVLGPMLEQNFITSLIKADGSMLAFFERPIAGGLGVVTIALWIVPIVMLLIGRRRRAAQTV</sequence>
<feature type="transmembrane region" description="Helical" evidence="1">
    <location>
        <begin position="393"/>
        <end position="424"/>
    </location>
</feature>
<proteinExistence type="predicted"/>